<dbReference type="AlphaFoldDB" id="A0A9P1KEF2"/>
<evidence type="ECO:0000313" key="1">
    <source>
        <dbReference type="EMBL" id="CDM95152.1"/>
    </source>
</evidence>
<accession>A0A9P1KEF2</accession>
<dbReference type="EMBL" id="FO818640">
    <property type="protein sequence ID" value="CDM95152.1"/>
    <property type="molecule type" value="Genomic_DNA"/>
</dbReference>
<evidence type="ECO:0000313" key="2">
    <source>
        <dbReference type="Proteomes" id="UP000032946"/>
    </source>
</evidence>
<proteinExistence type="predicted"/>
<gene>
    <name evidence="1" type="ORF">ARTHRO_30418</name>
</gene>
<sequence>MTITAHDLYHHRLDITANFGRILHLSIPQNRSLFGYGGCPDVFCLRVMGYLRTPQPEYSIIE</sequence>
<reference evidence="1 2" key="1">
    <citation type="submission" date="2014-02" db="EMBL/GenBank/DDBJ databases">
        <authorList>
            <person name="Genoscope - CEA"/>
        </authorList>
    </citation>
    <scope>NUCLEOTIDE SEQUENCE [LARGE SCALE GENOMIC DNA]</scope>
    <source>
        <strain evidence="1 2">PCC 8005</strain>
    </source>
</reference>
<protein>
    <submittedName>
        <fullName evidence="1">Uncharacterized protein</fullName>
    </submittedName>
</protein>
<organism evidence="1 2">
    <name type="scientific">Limnospira indica PCC 8005</name>
    <dbReference type="NCBI Taxonomy" id="376219"/>
    <lineage>
        <taxon>Bacteria</taxon>
        <taxon>Bacillati</taxon>
        <taxon>Cyanobacteriota</taxon>
        <taxon>Cyanophyceae</taxon>
        <taxon>Oscillatoriophycideae</taxon>
        <taxon>Oscillatoriales</taxon>
        <taxon>Sirenicapillariaceae</taxon>
        <taxon>Limnospira</taxon>
    </lineage>
</organism>
<dbReference type="Proteomes" id="UP000032946">
    <property type="component" value="Chromosome"/>
</dbReference>
<name>A0A9P1KEF2_9CYAN</name>
<keyword evidence="2" id="KW-1185">Reference proteome</keyword>